<feature type="compositionally biased region" description="Polar residues" evidence="1">
    <location>
        <begin position="1"/>
        <end position="12"/>
    </location>
</feature>
<accession>A0A3G4ZZF8</accession>
<feature type="region of interest" description="Disordered" evidence="1">
    <location>
        <begin position="1"/>
        <end position="103"/>
    </location>
</feature>
<feature type="non-terminal residue" evidence="2">
    <location>
        <position position="1"/>
    </location>
</feature>
<gene>
    <name evidence="2" type="ORF">Gaeavirus25_1</name>
</gene>
<protein>
    <submittedName>
        <fullName evidence="2">Uncharacterized protein</fullName>
    </submittedName>
</protein>
<evidence type="ECO:0000256" key="1">
    <source>
        <dbReference type="SAM" id="MobiDB-lite"/>
    </source>
</evidence>
<organism evidence="2">
    <name type="scientific">Gaeavirus sp</name>
    <dbReference type="NCBI Taxonomy" id="2487767"/>
    <lineage>
        <taxon>Viruses</taxon>
        <taxon>Varidnaviria</taxon>
        <taxon>Bamfordvirae</taxon>
        <taxon>Nucleocytoviricota</taxon>
        <taxon>Megaviricetes</taxon>
        <taxon>Imitervirales</taxon>
        <taxon>Mimiviridae</taxon>
        <taxon>Klosneuvirinae</taxon>
    </lineage>
</organism>
<feature type="compositionally biased region" description="Low complexity" evidence="1">
    <location>
        <begin position="37"/>
        <end position="48"/>
    </location>
</feature>
<feature type="compositionally biased region" description="Polar residues" evidence="1">
    <location>
        <begin position="80"/>
        <end position="89"/>
    </location>
</feature>
<sequence>RSQIDSHLQQLKEQVDNVDVSSDKPLKNIRKKSITVDTDNSDSSSILDSDNKKNTSRPNSRQSKKSANSEHNKTDKKSLTSKGGVSSYSKRIYKRSNGITIVT</sequence>
<reference evidence="2" key="1">
    <citation type="submission" date="2018-10" db="EMBL/GenBank/DDBJ databases">
        <title>Hidden diversity of soil giant viruses.</title>
        <authorList>
            <person name="Schulz F."/>
            <person name="Alteio L."/>
            <person name="Goudeau D."/>
            <person name="Ryan E.M."/>
            <person name="Malmstrom R.R."/>
            <person name="Blanchard J."/>
            <person name="Woyke T."/>
        </authorList>
    </citation>
    <scope>NUCLEOTIDE SEQUENCE</scope>
    <source>
        <strain evidence="2">GAV1</strain>
    </source>
</reference>
<feature type="compositionally biased region" description="Basic and acidic residues" evidence="1">
    <location>
        <begin position="67"/>
        <end position="78"/>
    </location>
</feature>
<evidence type="ECO:0000313" key="2">
    <source>
        <dbReference type="EMBL" id="AYV80282.1"/>
    </source>
</evidence>
<name>A0A3G4ZZF8_9VIRU</name>
<proteinExistence type="predicted"/>
<dbReference type="EMBL" id="MK072223">
    <property type="protein sequence ID" value="AYV80282.1"/>
    <property type="molecule type" value="Genomic_DNA"/>
</dbReference>